<name>A0A2P2IYB3_RHIMU</name>
<evidence type="ECO:0000313" key="1">
    <source>
        <dbReference type="EMBL" id="MBW86207.1"/>
    </source>
</evidence>
<dbReference type="GO" id="GO:1990904">
    <property type="term" value="C:ribonucleoprotein complex"/>
    <property type="evidence" value="ECO:0007669"/>
    <property type="project" value="UniProtKB-KW"/>
</dbReference>
<dbReference type="AlphaFoldDB" id="A0A2P2IYB3"/>
<accession>A0A2P2IYB3</accession>
<dbReference type="EMBL" id="GGEC01005724">
    <property type="protein sequence ID" value="MBW86207.1"/>
    <property type="molecule type" value="Transcribed_RNA"/>
</dbReference>
<sequence length="42" mass="4718">MGLLLSRCLSLFEELFLRCNSSLSSEILLWTCSDLSLESPLP</sequence>
<keyword evidence="1" id="KW-0687">Ribonucleoprotein</keyword>
<organism evidence="1">
    <name type="scientific">Rhizophora mucronata</name>
    <name type="common">Asiatic mangrove</name>
    <dbReference type="NCBI Taxonomy" id="61149"/>
    <lineage>
        <taxon>Eukaryota</taxon>
        <taxon>Viridiplantae</taxon>
        <taxon>Streptophyta</taxon>
        <taxon>Embryophyta</taxon>
        <taxon>Tracheophyta</taxon>
        <taxon>Spermatophyta</taxon>
        <taxon>Magnoliopsida</taxon>
        <taxon>eudicotyledons</taxon>
        <taxon>Gunneridae</taxon>
        <taxon>Pentapetalae</taxon>
        <taxon>rosids</taxon>
        <taxon>fabids</taxon>
        <taxon>Malpighiales</taxon>
        <taxon>Rhizophoraceae</taxon>
        <taxon>Rhizophora</taxon>
    </lineage>
</organism>
<proteinExistence type="predicted"/>
<reference evidence="1" key="1">
    <citation type="submission" date="2018-02" db="EMBL/GenBank/DDBJ databases">
        <title>Rhizophora mucronata_Transcriptome.</title>
        <authorList>
            <person name="Meera S.P."/>
            <person name="Sreeshan A."/>
            <person name="Augustine A."/>
        </authorList>
    </citation>
    <scope>NUCLEOTIDE SEQUENCE</scope>
    <source>
        <tissue evidence="1">Leaf</tissue>
    </source>
</reference>
<protein>
    <submittedName>
        <fullName evidence="1">U11/U12 small nuclear ribonucleoprotein 35 kDa protein</fullName>
    </submittedName>
</protein>